<sequence length="82" mass="8948">MAKGKNGFVAFMDDLPVLVKAILALPGLDFIWGIYRLVKGISKNNGTLTIVGLLWIFLGVPLLWIIDLVTIILSGRPTVLVD</sequence>
<dbReference type="AlphaFoldDB" id="A0A449BCV7"/>
<evidence type="ECO:0000256" key="1">
    <source>
        <dbReference type="SAM" id="Phobius"/>
    </source>
</evidence>
<keyword evidence="3" id="KW-1185">Reference proteome</keyword>
<keyword evidence="1" id="KW-1133">Transmembrane helix</keyword>
<keyword evidence="1" id="KW-0812">Transmembrane</keyword>
<name>A0A449BCV7_HAPAX</name>
<evidence type="ECO:0000313" key="2">
    <source>
        <dbReference type="EMBL" id="VEU80258.1"/>
    </source>
</evidence>
<reference evidence="2 3" key="1">
    <citation type="submission" date="2019-01" db="EMBL/GenBank/DDBJ databases">
        <authorList>
            <consortium name="Pathogen Informatics"/>
        </authorList>
    </citation>
    <scope>NUCLEOTIDE SEQUENCE [LARGE SCALE GENOMIC DNA]</scope>
    <source>
        <strain evidence="2 3">NCTC10138</strain>
    </source>
</reference>
<gene>
    <name evidence="2" type="ORF">NCTC10138_00618</name>
</gene>
<keyword evidence="1" id="KW-0472">Membrane</keyword>
<feature type="transmembrane region" description="Helical" evidence="1">
    <location>
        <begin position="17"/>
        <end position="38"/>
    </location>
</feature>
<accession>A0A449BCV7</accession>
<protein>
    <submittedName>
        <fullName evidence="2">Uncharacterized protein</fullName>
    </submittedName>
</protein>
<dbReference type="KEGG" id="aaxa:NCTC10138_00618"/>
<feature type="transmembrane region" description="Helical" evidence="1">
    <location>
        <begin position="50"/>
        <end position="73"/>
    </location>
</feature>
<dbReference type="EMBL" id="LR215048">
    <property type="protein sequence ID" value="VEU80258.1"/>
    <property type="molecule type" value="Genomic_DNA"/>
</dbReference>
<dbReference type="Proteomes" id="UP000289841">
    <property type="component" value="Chromosome"/>
</dbReference>
<dbReference type="STRING" id="1278311.GCA_000428705_01464"/>
<dbReference type="OrthoDB" id="384955at2"/>
<dbReference type="RefSeq" id="WP_026390896.1">
    <property type="nucleotide sequence ID" value="NZ_LR215048.1"/>
</dbReference>
<evidence type="ECO:0000313" key="3">
    <source>
        <dbReference type="Proteomes" id="UP000289841"/>
    </source>
</evidence>
<proteinExistence type="predicted"/>
<organism evidence="2 3">
    <name type="scientific">Haploplasma axanthum</name>
    <name type="common">Acholeplasma axanthum</name>
    <dbReference type="NCBI Taxonomy" id="29552"/>
    <lineage>
        <taxon>Bacteria</taxon>
        <taxon>Bacillati</taxon>
        <taxon>Mycoplasmatota</taxon>
        <taxon>Mollicutes</taxon>
        <taxon>Acholeplasmatales</taxon>
        <taxon>Acholeplasmataceae</taxon>
        <taxon>Haploplasma</taxon>
    </lineage>
</organism>